<keyword evidence="2" id="KW-0282">Flagellum</keyword>
<evidence type="ECO:0000256" key="1">
    <source>
        <dbReference type="SAM" id="MobiDB-lite"/>
    </source>
</evidence>
<dbReference type="EMBL" id="FOHJ01000004">
    <property type="protein sequence ID" value="SET41678.1"/>
    <property type="molecule type" value="Genomic_DNA"/>
</dbReference>
<feature type="region of interest" description="Disordered" evidence="1">
    <location>
        <begin position="1"/>
        <end position="32"/>
    </location>
</feature>
<evidence type="ECO:0000313" key="3">
    <source>
        <dbReference type="Proteomes" id="UP000199095"/>
    </source>
</evidence>
<dbReference type="AlphaFoldDB" id="A0A1I0EBB0"/>
<organism evidence="2 3">
    <name type="scientific">Salinibacillus kushneri</name>
    <dbReference type="NCBI Taxonomy" id="237682"/>
    <lineage>
        <taxon>Bacteria</taxon>
        <taxon>Bacillati</taxon>
        <taxon>Bacillota</taxon>
        <taxon>Bacilli</taxon>
        <taxon>Bacillales</taxon>
        <taxon>Bacillaceae</taxon>
        <taxon>Salinibacillus</taxon>
    </lineage>
</organism>
<dbReference type="OrthoDB" id="165650at2"/>
<keyword evidence="2" id="KW-0966">Cell projection</keyword>
<dbReference type="RefSeq" id="WP_093133989.1">
    <property type="nucleotide sequence ID" value="NZ_FOHJ01000004.1"/>
</dbReference>
<reference evidence="3" key="1">
    <citation type="submission" date="2016-10" db="EMBL/GenBank/DDBJ databases">
        <authorList>
            <person name="Varghese N."/>
            <person name="Submissions S."/>
        </authorList>
    </citation>
    <scope>NUCLEOTIDE SEQUENCE [LARGE SCALE GENOMIC DNA]</scope>
    <source>
        <strain evidence="3">CGMCC 1.3566</strain>
    </source>
</reference>
<feature type="compositionally biased region" description="Polar residues" evidence="1">
    <location>
        <begin position="7"/>
        <end position="32"/>
    </location>
</feature>
<dbReference type="InterPro" id="IPR013367">
    <property type="entry name" value="Flagellar_put"/>
</dbReference>
<proteinExistence type="predicted"/>
<dbReference type="Proteomes" id="UP000199095">
    <property type="component" value="Unassembled WGS sequence"/>
</dbReference>
<name>A0A1I0EBB0_9BACI</name>
<keyword evidence="2" id="KW-0969">Cilium</keyword>
<dbReference type="STRING" id="237682.SAMN05421676_104347"/>
<dbReference type="Pfam" id="PF12611">
    <property type="entry name" value="Flagellar_put"/>
    <property type="match status" value="1"/>
</dbReference>
<protein>
    <submittedName>
        <fullName evidence="2">Flagellar operon protein</fullName>
    </submittedName>
</protein>
<dbReference type="NCBIfam" id="TIGR02530">
    <property type="entry name" value="flg_new"/>
    <property type="match status" value="1"/>
</dbReference>
<keyword evidence="3" id="KW-1185">Reference proteome</keyword>
<accession>A0A1I0EBB0</accession>
<sequence>MDHRIHQLQNHPLYQQGLKSKPTQNKSSKTFQNHLQDAQVQSSLKISKHAQKRLEERNIHINDSQWTEIQNQMDRAKTKGVTDSLVVLDDATLVVNTKNNTVITAMDSQETNNHVFTNINGTILLQDS</sequence>
<evidence type="ECO:0000313" key="2">
    <source>
        <dbReference type="EMBL" id="SET41678.1"/>
    </source>
</evidence>
<gene>
    <name evidence="2" type="ORF">SAMN05421676_104347</name>
</gene>